<accession>A0ABN8MEH4</accession>
<evidence type="ECO:0000256" key="5">
    <source>
        <dbReference type="ARBA" id="ARBA00023040"/>
    </source>
</evidence>
<evidence type="ECO:0000313" key="11">
    <source>
        <dbReference type="EMBL" id="CAH3026957.1"/>
    </source>
</evidence>
<dbReference type="PANTHER" id="PTHR22752">
    <property type="entry name" value="G PROTEIN-COUPLED RECEPTOR"/>
    <property type="match status" value="1"/>
</dbReference>
<feature type="transmembrane region" description="Helical" evidence="9">
    <location>
        <begin position="38"/>
        <end position="59"/>
    </location>
</feature>
<evidence type="ECO:0000256" key="3">
    <source>
        <dbReference type="ARBA" id="ARBA00022692"/>
    </source>
</evidence>
<keyword evidence="6 9" id="KW-0472">Membrane</keyword>
<dbReference type="CDD" id="cd00637">
    <property type="entry name" value="7tm_classA_rhodopsin-like"/>
    <property type="match status" value="1"/>
</dbReference>
<feature type="domain" description="G-protein coupled receptors family 1 profile" evidence="10">
    <location>
        <begin position="18"/>
        <end position="370"/>
    </location>
</feature>
<evidence type="ECO:0000256" key="8">
    <source>
        <dbReference type="ARBA" id="ARBA00023224"/>
    </source>
</evidence>
<keyword evidence="8" id="KW-0807">Transducer</keyword>
<dbReference type="Pfam" id="PF00001">
    <property type="entry name" value="7tm_1"/>
    <property type="match status" value="1"/>
</dbReference>
<name>A0ABN8MEH4_9CNID</name>
<feature type="transmembrane region" description="Helical" evidence="9">
    <location>
        <begin position="319"/>
        <end position="340"/>
    </location>
</feature>
<dbReference type="Proteomes" id="UP001159427">
    <property type="component" value="Unassembled WGS sequence"/>
</dbReference>
<evidence type="ECO:0000256" key="6">
    <source>
        <dbReference type="ARBA" id="ARBA00023136"/>
    </source>
</evidence>
<evidence type="ECO:0000256" key="2">
    <source>
        <dbReference type="ARBA" id="ARBA00022475"/>
    </source>
</evidence>
<keyword evidence="2" id="KW-1003">Cell membrane</keyword>
<evidence type="ECO:0000256" key="4">
    <source>
        <dbReference type="ARBA" id="ARBA00022989"/>
    </source>
</evidence>
<keyword evidence="5" id="KW-0297">G-protein coupled receptor</keyword>
<dbReference type="EMBL" id="CALNXI010000428">
    <property type="protein sequence ID" value="CAH3026957.1"/>
    <property type="molecule type" value="Genomic_DNA"/>
</dbReference>
<feature type="transmembrane region" description="Helical" evidence="9">
    <location>
        <begin position="6"/>
        <end position="26"/>
    </location>
</feature>
<evidence type="ECO:0000313" key="12">
    <source>
        <dbReference type="Proteomes" id="UP001159427"/>
    </source>
</evidence>
<feature type="transmembrane region" description="Helical" evidence="9">
    <location>
        <begin position="352"/>
        <end position="372"/>
    </location>
</feature>
<keyword evidence="4 9" id="KW-1133">Transmembrane helix</keyword>
<evidence type="ECO:0000256" key="7">
    <source>
        <dbReference type="ARBA" id="ARBA00023170"/>
    </source>
</evidence>
<evidence type="ECO:0000259" key="10">
    <source>
        <dbReference type="PROSITE" id="PS50262"/>
    </source>
</evidence>
<keyword evidence="3 9" id="KW-0812">Transmembrane</keyword>
<evidence type="ECO:0000256" key="9">
    <source>
        <dbReference type="SAM" id="Phobius"/>
    </source>
</evidence>
<dbReference type="PROSITE" id="PS50262">
    <property type="entry name" value="G_PROTEIN_RECEP_F1_2"/>
    <property type="match status" value="1"/>
</dbReference>
<dbReference type="InterPro" id="IPR000276">
    <property type="entry name" value="GPCR_Rhodpsn"/>
</dbReference>
<dbReference type="InterPro" id="IPR017452">
    <property type="entry name" value="GPCR_Rhodpsn_7TM"/>
</dbReference>
<keyword evidence="12" id="KW-1185">Reference proteome</keyword>
<comment type="caution">
    <text evidence="11">The sequence shown here is derived from an EMBL/GenBank/DDBJ whole genome shotgun (WGS) entry which is preliminary data.</text>
</comment>
<gene>
    <name evidence="11" type="ORF">PEVE_00030293</name>
</gene>
<reference evidence="11 12" key="1">
    <citation type="submission" date="2022-05" db="EMBL/GenBank/DDBJ databases">
        <authorList>
            <consortium name="Genoscope - CEA"/>
            <person name="William W."/>
        </authorList>
    </citation>
    <scope>NUCLEOTIDE SEQUENCE [LARGE SCALE GENOMIC DNA]</scope>
</reference>
<organism evidence="11 12">
    <name type="scientific">Porites evermanni</name>
    <dbReference type="NCBI Taxonomy" id="104178"/>
    <lineage>
        <taxon>Eukaryota</taxon>
        <taxon>Metazoa</taxon>
        <taxon>Cnidaria</taxon>
        <taxon>Anthozoa</taxon>
        <taxon>Hexacorallia</taxon>
        <taxon>Scleractinia</taxon>
        <taxon>Fungiina</taxon>
        <taxon>Poritidae</taxon>
        <taxon>Porites</taxon>
    </lineage>
</organism>
<dbReference type="SUPFAM" id="SSF81321">
    <property type="entry name" value="Family A G protein-coupled receptor-like"/>
    <property type="match status" value="1"/>
</dbReference>
<sequence length="387" mass="44502">MLAYLVFNGIVILAAVVGNLLIMLVVAFNRLFHNVRHFLLASLALSDFIFVTFVLLPRVVSVAYKKWIFGEGFCQGNAFLVRVLYVNTLVHLCGVSYDRYQAIVKDHLNYDGRITLKKVFISVTIMWILPTVISLGPFLGWGGFDYKPSIFACGQRWDLETTFPFLILAFITPILIIAVLTYKVMRVARRLQREVNIQLGNMNQAERALEMMKVDAGFARQASRQYSQELWRTRFRSASENILHHELSVNPTCSQERPLRRASTQEHLRNVSSISRNHHFITNKEDNAEDTNQTDANEEAIPSPCLMKILKECKASTDVMITVGALLVCFLPVWINNVYYTFNKEPSHSSRIFWIHSLYSAATLCNPLIYSVRKREFRKEVRKILKI</sequence>
<evidence type="ECO:0000256" key="1">
    <source>
        <dbReference type="ARBA" id="ARBA00004651"/>
    </source>
</evidence>
<comment type="subcellular location">
    <subcellularLocation>
        <location evidence="1">Cell membrane</location>
        <topology evidence="1">Multi-pass membrane protein</topology>
    </subcellularLocation>
</comment>
<feature type="transmembrane region" description="Helical" evidence="9">
    <location>
        <begin position="162"/>
        <end position="182"/>
    </location>
</feature>
<proteinExistence type="predicted"/>
<dbReference type="PRINTS" id="PR00237">
    <property type="entry name" value="GPCRRHODOPSN"/>
</dbReference>
<keyword evidence="7" id="KW-0675">Receptor</keyword>
<protein>
    <recommendedName>
        <fullName evidence="10">G-protein coupled receptors family 1 profile domain-containing protein</fullName>
    </recommendedName>
</protein>
<dbReference type="Gene3D" id="1.20.1070.10">
    <property type="entry name" value="Rhodopsin 7-helix transmembrane proteins"/>
    <property type="match status" value="1"/>
</dbReference>
<feature type="transmembrane region" description="Helical" evidence="9">
    <location>
        <begin position="119"/>
        <end position="142"/>
    </location>
</feature>